<organism evidence="1 2">
    <name type="scientific">Nocardioides dubius</name>
    <dbReference type="NCBI Taxonomy" id="317019"/>
    <lineage>
        <taxon>Bacteria</taxon>
        <taxon>Bacillati</taxon>
        <taxon>Actinomycetota</taxon>
        <taxon>Actinomycetes</taxon>
        <taxon>Propionibacteriales</taxon>
        <taxon>Nocardioidaceae</taxon>
        <taxon>Nocardioides</taxon>
    </lineage>
</organism>
<comment type="caution">
    <text evidence="1">The sequence shown here is derived from an EMBL/GenBank/DDBJ whole genome shotgun (WGS) entry which is preliminary data.</text>
</comment>
<accession>A0ABN1U449</accession>
<dbReference type="RefSeq" id="WP_343996457.1">
    <property type="nucleotide sequence ID" value="NZ_BAAALG010000014.1"/>
</dbReference>
<protein>
    <submittedName>
        <fullName evidence="1">Uncharacterized protein</fullName>
    </submittedName>
</protein>
<reference evidence="1 2" key="1">
    <citation type="journal article" date="2019" name="Int. J. Syst. Evol. Microbiol.">
        <title>The Global Catalogue of Microorganisms (GCM) 10K type strain sequencing project: providing services to taxonomists for standard genome sequencing and annotation.</title>
        <authorList>
            <consortium name="The Broad Institute Genomics Platform"/>
            <consortium name="The Broad Institute Genome Sequencing Center for Infectious Disease"/>
            <person name="Wu L."/>
            <person name="Ma J."/>
        </authorList>
    </citation>
    <scope>NUCLEOTIDE SEQUENCE [LARGE SCALE GENOMIC DNA]</scope>
    <source>
        <strain evidence="1 2">JCM 13008</strain>
    </source>
</reference>
<evidence type="ECO:0000313" key="1">
    <source>
        <dbReference type="EMBL" id="GAA1112544.1"/>
    </source>
</evidence>
<gene>
    <name evidence="1" type="ORF">GCM10009668_37790</name>
</gene>
<name>A0ABN1U449_9ACTN</name>
<evidence type="ECO:0000313" key="2">
    <source>
        <dbReference type="Proteomes" id="UP001501581"/>
    </source>
</evidence>
<keyword evidence="2" id="KW-1185">Reference proteome</keyword>
<sequence length="86" mass="9674">MAPDQPPSFANLGAQVPMPFRWQMHDEDGDAFVPHDYALQGEGFETQADAESWLGEMFPDLLEEGIESVTLFKDDELIYGPMSLRP</sequence>
<dbReference type="Proteomes" id="UP001501581">
    <property type="component" value="Unassembled WGS sequence"/>
</dbReference>
<dbReference type="EMBL" id="BAAALG010000014">
    <property type="protein sequence ID" value="GAA1112544.1"/>
    <property type="molecule type" value="Genomic_DNA"/>
</dbReference>
<proteinExistence type="predicted"/>